<keyword evidence="2" id="KW-1185">Reference proteome</keyword>
<dbReference type="RefSeq" id="WP_106987863.1">
    <property type="nucleotide sequence ID" value="NZ_PYLP01000006.1"/>
</dbReference>
<dbReference type="InterPro" id="IPR046639">
    <property type="entry name" value="DUF6751"/>
</dbReference>
<reference evidence="2" key="1">
    <citation type="submission" date="2018-03" db="EMBL/GenBank/DDBJ databases">
        <title>Lachnoclostridium SNUG30370 gen.nov., sp.nov., isolated from human faeces.</title>
        <authorList>
            <person name="Seo B."/>
            <person name="Jeon K."/>
            <person name="Ko G."/>
        </authorList>
    </citation>
    <scope>NUCLEOTIDE SEQUENCE [LARGE SCALE GENOMIC DNA]</scope>
    <source>
        <strain evidence="2">SNUG30370</strain>
    </source>
</reference>
<sequence length="126" mass="14583">MFNANITIFNKVYDPKTRSDKYVRKVLKGVHVEKTHTIQKDDSKVIVNDSLFVSIPFSDEYTSPKKFQETKEGYTIQNRDVIVVDIVEKDIESLKDLKDMDDIYTVNSVEVIDYSKGLNHIEVYAS</sequence>
<evidence type="ECO:0000313" key="1">
    <source>
        <dbReference type="EMBL" id="PST40556.1"/>
    </source>
</evidence>
<organism evidence="1 2">
    <name type="scientific">Faecalibacillus faecis</name>
    <dbReference type="NCBI Taxonomy" id="1982628"/>
    <lineage>
        <taxon>Bacteria</taxon>
        <taxon>Bacillati</taxon>
        <taxon>Bacillota</taxon>
        <taxon>Erysipelotrichia</taxon>
        <taxon>Erysipelotrichales</taxon>
        <taxon>Coprobacillaceae</taxon>
        <taxon>Faecalibacillus</taxon>
    </lineage>
</organism>
<accession>A0A2T3FZ54</accession>
<dbReference type="AlphaFoldDB" id="A0A2T3FZ54"/>
<name>A0A2T3FZ54_9FIRM</name>
<dbReference type="Pfam" id="PF20536">
    <property type="entry name" value="DUF6751"/>
    <property type="match status" value="1"/>
</dbReference>
<evidence type="ECO:0000313" key="2">
    <source>
        <dbReference type="Proteomes" id="UP000241201"/>
    </source>
</evidence>
<dbReference type="GeneID" id="77470736"/>
<dbReference type="EMBL" id="PYLP01000006">
    <property type="protein sequence ID" value="PST40556.1"/>
    <property type="molecule type" value="Genomic_DNA"/>
</dbReference>
<proteinExistence type="predicted"/>
<gene>
    <name evidence="1" type="ORF">C7U55_06485</name>
</gene>
<protein>
    <submittedName>
        <fullName evidence="1">Uncharacterized protein</fullName>
    </submittedName>
</protein>
<comment type="caution">
    <text evidence="1">The sequence shown here is derived from an EMBL/GenBank/DDBJ whole genome shotgun (WGS) entry which is preliminary data.</text>
</comment>
<dbReference type="Proteomes" id="UP000241201">
    <property type="component" value="Unassembled WGS sequence"/>
</dbReference>